<dbReference type="InterPro" id="IPR036427">
    <property type="entry name" value="Bromodomain-like_sf"/>
</dbReference>
<dbReference type="GO" id="GO:0006368">
    <property type="term" value="P:transcription elongation by RNA polymerase II"/>
    <property type="evidence" value="ECO:0007669"/>
    <property type="project" value="EnsemblFungi"/>
</dbReference>
<protein>
    <recommendedName>
        <fullName evidence="3">Bromo domain-containing protein</fullName>
    </recommendedName>
</protein>
<dbReference type="HOGENOM" id="CLU_043834_0_0_1"/>
<reference key="2">
    <citation type="submission" date="2011-08" db="EMBL/GenBank/DDBJ databases">
        <title>Genome sequence of Naumovozyma castellii.</title>
        <authorList>
            <person name="Gordon J.L."/>
            <person name="Armisen D."/>
            <person name="Proux-Wera E."/>
            <person name="OhEigeartaigh S.S."/>
            <person name="Byrne K.P."/>
            <person name="Wolfe K.H."/>
        </authorList>
    </citation>
    <scope>NUCLEOTIDE SEQUENCE</scope>
    <source>
        <strain>Type strain:CBS 4309</strain>
    </source>
</reference>
<dbReference type="OrthoDB" id="5354116at2759"/>
<reference evidence="4 5" key="1">
    <citation type="journal article" date="2011" name="Proc. Natl. Acad. Sci. U.S.A.">
        <title>Evolutionary erosion of yeast sex chromosomes by mating-type switching accidents.</title>
        <authorList>
            <person name="Gordon J.L."/>
            <person name="Armisen D."/>
            <person name="Proux-Wera E."/>
            <person name="Oheigeartaigh S.S."/>
            <person name="Byrne K.P."/>
            <person name="Wolfe K.H."/>
        </authorList>
    </citation>
    <scope>NUCLEOTIDE SEQUENCE [LARGE SCALE GENOMIC DNA]</scope>
    <source>
        <strain evidence="5">ATCC 76901 / BCRC 22586 / CBS 4309 / NBRC 1992 / NRRL Y-12630</strain>
    </source>
</reference>
<dbReference type="EMBL" id="HE576752">
    <property type="protein sequence ID" value="CCC66968.1"/>
    <property type="molecule type" value="Genomic_DNA"/>
</dbReference>
<organism evidence="4 5">
    <name type="scientific">Naumovozyma castellii</name>
    <name type="common">Yeast</name>
    <name type="synonym">Saccharomyces castellii</name>
    <dbReference type="NCBI Taxonomy" id="27288"/>
    <lineage>
        <taxon>Eukaryota</taxon>
        <taxon>Fungi</taxon>
        <taxon>Dikarya</taxon>
        <taxon>Ascomycota</taxon>
        <taxon>Saccharomycotina</taxon>
        <taxon>Saccharomycetes</taxon>
        <taxon>Saccharomycetales</taxon>
        <taxon>Saccharomycetaceae</taxon>
        <taxon>Naumovozyma</taxon>
    </lineage>
</organism>
<name>G0V676_NAUCA</name>
<dbReference type="GO" id="GO:0006337">
    <property type="term" value="P:nucleosome disassembly"/>
    <property type="evidence" value="ECO:0007669"/>
    <property type="project" value="EnsemblFungi"/>
</dbReference>
<evidence type="ECO:0000313" key="4">
    <source>
        <dbReference type="EMBL" id="CCC66968.1"/>
    </source>
</evidence>
<feature type="region of interest" description="Disordered" evidence="2">
    <location>
        <begin position="311"/>
        <end position="359"/>
    </location>
</feature>
<dbReference type="RefSeq" id="XP_003673355.1">
    <property type="nucleotide sequence ID" value="XM_003673307.1"/>
</dbReference>
<keyword evidence="1" id="KW-0103">Bromodomain</keyword>
<dbReference type="STRING" id="1064592.G0V676"/>
<dbReference type="GO" id="GO:0016586">
    <property type="term" value="C:RSC-type complex"/>
    <property type="evidence" value="ECO:0007669"/>
    <property type="project" value="EnsemblFungi"/>
</dbReference>
<feature type="domain" description="Bromo" evidence="3">
    <location>
        <begin position="31"/>
        <end position="114"/>
    </location>
</feature>
<dbReference type="Pfam" id="PF00439">
    <property type="entry name" value="Bromodomain"/>
    <property type="match status" value="1"/>
</dbReference>
<dbReference type="eggNOG" id="ENOG502QQT5">
    <property type="taxonomic scope" value="Eukaryota"/>
</dbReference>
<proteinExistence type="predicted"/>
<keyword evidence="5" id="KW-1185">Reference proteome</keyword>
<dbReference type="InParanoid" id="G0V676"/>
<dbReference type="KEGG" id="ncs:NCAS_0A04100"/>
<dbReference type="AlphaFoldDB" id="G0V676"/>
<dbReference type="FunCoup" id="G0V676">
    <property type="interactions" value="440"/>
</dbReference>
<evidence type="ECO:0000256" key="2">
    <source>
        <dbReference type="SAM" id="MobiDB-lite"/>
    </source>
</evidence>
<evidence type="ECO:0000313" key="5">
    <source>
        <dbReference type="Proteomes" id="UP000001640"/>
    </source>
</evidence>
<accession>G0V676</accession>
<evidence type="ECO:0000256" key="1">
    <source>
        <dbReference type="ARBA" id="ARBA00023117"/>
    </source>
</evidence>
<dbReference type="InterPro" id="IPR001487">
    <property type="entry name" value="Bromodomain"/>
</dbReference>
<dbReference type="GeneID" id="96900453"/>
<feature type="compositionally biased region" description="Basic and acidic residues" evidence="2">
    <location>
        <begin position="314"/>
        <end position="359"/>
    </location>
</feature>
<gene>
    <name evidence="4" type="primary">NCAS0A04100</name>
    <name evidence="4" type="ordered locus">NCAS_0A04100</name>
</gene>
<sequence>MDPQTVLNDIQVILKEASIKCEVLDEKFPAKFFENNPEKIFESYFKFIKNRSNSEGVIRNEDKLALTSIAERFANGEYIAADNGFYKLYHDVKLVCTMLIHFNAQGTRMYQLVDKFYKFATELILRECYKIGITVVDTIGNDNLNMDSTPTELDKIIGKDFIKISTSYKVPISQTYHIKTKELDLFSSIITRSHLETRPQELPNSNFEINNVIAQTNLEQDSPKLGFLAANTSNIPDPTLPPTEMMSRFLHPNWYALPTTMWLKYGDYKSWAPTFNENGTVLDSKIRGIMWLKRIGYMEILEREAKKNGAVNQLKDEKNDNEDKSQSKKDESTKDLHKDTIDEASNENEKKTAEESKTDEKNVHLEIKLENLYDWKPSNYIEDDEVTSLKEGTHDKLITSVLKKIQGLRKHRVKNKITKPSQEETQLYYKAKRLLREVVMAKQTSDLPMSTCKSFPVLQATYTGSVPVIRVQQHRKRGKYNKNK</sequence>
<evidence type="ECO:0000259" key="3">
    <source>
        <dbReference type="Pfam" id="PF00439"/>
    </source>
</evidence>
<dbReference type="Gene3D" id="1.20.920.10">
    <property type="entry name" value="Bromodomain-like"/>
    <property type="match status" value="1"/>
</dbReference>
<dbReference type="OMA" id="PNWYSLP"/>
<dbReference type="Proteomes" id="UP000001640">
    <property type="component" value="Chromosome 1"/>
</dbReference>